<comment type="cofactor">
    <cofactor evidence="1 8">
        <name>heme</name>
        <dbReference type="ChEBI" id="CHEBI:30413"/>
    </cofactor>
</comment>
<dbReference type="GO" id="GO:0005506">
    <property type="term" value="F:iron ion binding"/>
    <property type="evidence" value="ECO:0007669"/>
    <property type="project" value="InterPro"/>
</dbReference>
<evidence type="ECO:0000256" key="1">
    <source>
        <dbReference type="ARBA" id="ARBA00001971"/>
    </source>
</evidence>
<proteinExistence type="inferred from homology"/>
<dbReference type="Proteomes" id="UP000887578">
    <property type="component" value="Unplaced"/>
</dbReference>
<dbReference type="PRINTS" id="PR00463">
    <property type="entry name" value="EP450I"/>
</dbReference>
<keyword evidence="5 9" id="KW-0560">Oxidoreductase</keyword>
<evidence type="ECO:0000313" key="11">
    <source>
        <dbReference type="WBParaSite" id="PDA_v2.g30502.t1"/>
    </source>
</evidence>
<dbReference type="InterPro" id="IPR036396">
    <property type="entry name" value="Cyt_P450_sf"/>
</dbReference>
<dbReference type="InterPro" id="IPR017972">
    <property type="entry name" value="Cyt_P450_CS"/>
</dbReference>
<dbReference type="AlphaFoldDB" id="A0A914QGF9"/>
<accession>A0A914QGF9</accession>
<evidence type="ECO:0000256" key="8">
    <source>
        <dbReference type="PIRSR" id="PIRSR602401-1"/>
    </source>
</evidence>
<dbReference type="GO" id="GO:0004497">
    <property type="term" value="F:monooxygenase activity"/>
    <property type="evidence" value="ECO:0007669"/>
    <property type="project" value="UniProtKB-KW"/>
</dbReference>
<dbReference type="CDD" id="cd11055">
    <property type="entry name" value="CYP3A-like"/>
    <property type="match status" value="1"/>
</dbReference>
<dbReference type="PRINTS" id="PR00385">
    <property type="entry name" value="P450"/>
</dbReference>
<organism evidence="10 11">
    <name type="scientific">Panagrolaimus davidi</name>
    <dbReference type="NCBI Taxonomy" id="227884"/>
    <lineage>
        <taxon>Eukaryota</taxon>
        <taxon>Metazoa</taxon>
        <taxon>Ecdysozoa</taxon>
        <taxon>Nematoda</taxon>
        <taxon>Chromadorea</taxon>
        <taxon>Rhabditida</taxon>
        <taxon>Tylenchina</taxon>
        <taxon>Panagrolaimomorpha</taxon>
        <taxon>Panagrolaimoidea</taxon>
        <taxon>Panagrolaimidae</taxon>
        <taxon>Panagrolaimus</taxon>
    </lineage>
</organism>
<comment type="similarity">
    <text evidence="2 9">Belongs to the cytochrome P450 family.</text>
</comment>
<evidence type="ECO:0000256" key="4">
    <source>
        <dbReference type="ARBA" id="ARBA00022723"/>
    </source>
</evidence>
<dbReference type="InterPro" id="IPR001128">
    <property type="entry name" value="Cyt_P450"/>
</dbReference>
<dbReference type="Pfam" id="PF00067">
    <property type="entry name" value="p450"/>
    <property type="match status" value="1"/>
</dbReference>
<evidence type="ECO:0000256" key="3">
    <source>
        <dbReference type="ARBA" id="ARBA00022617"/>
    </source>
</evidence>
<protein>
    <submittedName>
        <fullName evidence="11">Cytochrome P450</fullName>
    </submittedName>
</protein>
<sequence length="523" mass="59933">MPQLQLKFRHPSGAEFFLLRIPDFQVQSAAVYNSSYWKRRGISGPESEDPILNQYSAISNSDYPSCYAYQNWTKKFGKVYGILEGWRKVLVISDPKLAHELFVKKFEYFHGRKMSKLVGNVDTEKRVHVFNARGGRWKRLRTIANPSFSVNNLKQILPTVDDSCKVMVTHLDKAYAKNQSFNIHPYFHELTMDIICRIAMGQKGTKQFENPNVELVKRIFAKFGTNIFDKPANMFPAMGQVFRKILLGLSHFRSMPFKELVDKLYIAVEERKRERANGASTHENGHTDFIDMFIDAEDSNIHDNGGIDKSGMKISKKMTTDEIVGQCFVFLLAGFDTTANTLGTTSWLLAKNPEIQKQLIEEIDEICPGEDVTYEQLNDLRLLDATMKEALRMYPIAAFAASRECMESTTLGEYKIDKGILIAVDVLSLHYDKQIWGENADEFIPERFYDFSIEQQMAYYPFGGGPRTCIGMRLAYLEEKLALVRILKKYKIVSTNETETKLKMIGQTVLNPEGVTIKLEKRN</sequence>
<dbReference type="Gene3D" id="1.10.630.10">
    <property type="entry name" value="Cytochrome P450"/>
    <property type="match status" value="1"/>
</dbReference>
<dbReference type="SUPFAM" id="SSF48264">
    <property type="entry name" value="Cytochrome P450"/>
    <property type="match status" value="1"/>
</dbReference>
<keyword evidence="7 9" id="KW-0503">Monooxygenase</keyword>
<keyword evidence="3 8" id="KW-0349">Heme</keyword>
<keyword evidence="6 8" id="KW-0408">Iron</keyword>
<dbReference type="InterPro" id="IPR050476">
    <property type="entry name" value="Insect_CytP450_Detox"/>
</dbReference>
<evidence type="ECO:0000256" key="9">
    <source>
        <dbReference type="RuleBase" id="RU000461"/>
    </source>
</evidence>
<evidence type="ECO:0000256" key="6">
    <source>
        <dbReference type="ARBA" id="ARBA00023004"/>
    </source>
</evidence>
<evidence type="ECO:0000313" key="10">
    <source>
        <dbReference type="Proteomes" id="UP000887578"/>
    </source>
</evidence>
<dbReference type="GO" id="GO:0016705">
    <property type="term" value="F:oxidoreductase activity, acting on paired donors, with incorporation or reduction of molecular oxygen"/>
    <property type="evidence" value="ECO:0007669"/>
    <property type="project" value="InterPro"/>
</dbReference>
<keyword evidence="10" id="KW-1185">Reference proteome</keyword>
<feature type="binding site" description="axial binding residue" evidence="8">
    <location>
        <position position="469"/>
    </location>
    <ligand>
        <name>heme</name>
        <dbReference type="ChEBI" id="CHEBI:30413"/>
    </ligand>
    <ligandPart>
        <name>Fe</name>
        <dbReference type="ChEBI" id="CHEBI:18248"/>
    </ligandPart>
</feature>
<dbReference type="PANTHER" id="PTHR24292:SF102">
    <property type="entry name" value="CYTOCHROME P450 FAMILY-RELATED"/>
    <property type="match status" value="1"/>
</dbReference>
<dbReference type="InterPro" id="IPR002401">
    <property type="entry name" value="Cyt_P450_E_grp-I"/>
</dbReference>
<evidence type="ECO:0000256" key="2">
    <source>
        <dbReference type="ARBA" id="ARBA00010617"/>
    </source>
</evidence>
<keyword evidence="4 8" id="KW-0479">Metal-binding</keyword>
<reference evidence="11" key="1">
    <citation type="submission" date="2022-11" db="UniProtKB">
        <authorList>
            <consortium name="WormBaseParasite"/>
        </authorList>
    </citation>
    <scope>IDENTIFICATION</scope>
</reference>
<dbReference type="PANTHER" id="PTHR24292">
    <property type="entry name" value="CYTOCHROME P450"/>
    <property type="match status" value="1"/>
</dbReference>
<name>A0A914QGF9_9BILA</name>
<evidence type="ECO:0000256" key="5">
    <source>
        <dbReference type="ARBA" id="ARBA00023002"/>
    </source>
</evidence>
<dbReference type="WBParaSite" id="PDA_v2.g30502.t1">
    <property type="protein sequence ID" value="PDA_v2.g30502.t1"/>
    <property type="gene ID" value="PDA_v2.g30502"/>
</dbReference>
<dbReference type="GO" id="GO:0020037">
    <property type="term" value="F:heme binding"/>
    <property type="evidence" value="ECO:0007669"/>
    <property type="project" value="InterPro"/>
</dbReference>
<dbReference type="FunFam" id="1.10.630.10:FF:000182">
    <property type="entry name" value="Cytochrome P450 3A4"/>
    <property type="match status" value="1"/>
</dbReference>
<dbReference type="PROSITE" id="PS00086">
    <property type="entry name" value="CYTOCHROME_P450"/>
    <property type="match status" value="1"/>
</dbReference>
<evidence type="ECO:0000256" key="7">
    <source>
        <dbReference type="ARBA" id="ARBA00023033"/>
    </source>
</evidence>